<gene>
    <name evidence="4" type="ORF">CYJ25_06150</name>
</gene>
<evidence type="ECO:0000256" key="1">
    <source>
        <dbReference type="SAM" id="MobiDB-lite"/>
    </source>
</evidence>
<accession>A0A2I1I4L3</accession>
<dbReference type="Proteomes" id="UP000234545">
    <property type="component" value="Unassembled WGS sequence"/>
</dbReference>
<proteinExistence type="predicted"/>
<dbReference type="EMBL" id="PKKJ01000007">
    <property type="protein sequence ID" value="PKY66029.1"/>
    <property type="molecule type" value="Genomic_DNA"/>
</dbReference>
<dbReference type="InterPro" id="IPR044055">
    <property type="entry name" value="RibLong"/>
</dbReference>
<reference evidence="4 5" key="1">
    <citation type="submission" date="2017-12" db="EMBL/GenBank/DDBJ databases">
        <title>Phylogenetic diversity of female urinary microbiome.</title>
        <authorList>
            <person name="Thomas-White K."/>
            <person name="Wolfe A.J."/>
        </authorList>
    </citation>
    <scope>NUCLEOTIDE SEQUENCE [LARGE SCALE GENOMIC DNA]</scope>
    <source>
        <strain evidence="4 5">UMB0250</strain>
    </source>
</reference>
<dbReference type="NCBIfam" id="TIGR01167">
    <property type="entry name" value="LPXTG_anchor"/>
    <property type="match status" value="1"/>
</dbReference>
<keyword evidence="2" id="KW-1133">Transmembrane helix</keyword>
<dbReference type="Pfam" id="PF18957">
    <property type="entry name" value="RibLong"/>
    <property type="match status" value="1"/>
</dbReference>
<organism evidence="4 5">
    <name type="scientific">Schaalia turicensis</name>
    <dbReference type="NCBI Taxonomy" id="131111"/>
    <lineage>
        <taxon>Bacteria</taxon>
        <taxon>Bacillati</taxon>
        <taxon>Actinomycetota</taxon>
        <taxon>Actinomycetes</taxon>
        <taxon>Actinomycetales</taxon>
        <taxon>Actinomycetaceae</taxon>
        <taxon>Schaalia</taxon>
    </lineage>
</organism>
<evidence type="ECO:0000313" key="5">
    <source>
        <dbReference type="Proteomes" id="UP000234545"/>
    </source>
</evidence>
<evidence type="ECO:0000313" key="4">
    <source>
        <dbReference type="EMBL" id="PKY66029.1"/>
    </source>
</evidence>
<keyword evidence="2" id="KW-0812">Transmembrane</keyword>
<comment type="caution">
    <text evidence="4">The sequence shown here is derived from an EMBL/GenBank/DDBJ whole genome shotgun (WGS) entry which is preliminary data.</text>
</comment>
<feature type="compositionally biased region" description="Basic and acidic residues" evidence="1">
    <location>
        <begin position="590"/>
        <end position="600"/>
    </location>
</feature>
<dbReference type="AlphaFoldDB" id="A0A2I1I4L3"/>
<keyword evidence="2" id="KW-0472">Membrane</keyword>
<protein>
    <recommendedName>
        <fullName evidence="3">Long Rib domain-containing protein</fullName>
    </recommendedName>
</protein>
<dbReference type="RefSeq" id="WP_101628308.1">
    <property type="nucleotide sequence ID" value="NZ_PKKJ01000007.1"/>
</dbReference>
<feature type="domain" description="Long Rib" evidence="3">
    <location>
        <begin position="365"/>
        <end position="443"/>
    </location>
</feature>
<evidence type="ECO:0000256" key="2">
    <source>
        <dbReference type="SAM" id="Phobius"/>
    </source>
</evidence>
<sequence length="645" mass="68106">MDWDTCPNLHYIHVAEWTYCLNGNVKGKGDSGSWYWNDAEKTLTFDNFVLERKDFTGSYGAGTFVEVVFDRSKVGVEELNVKFRGNNVIDQQSKGHSDALALTFTMKSGGVNSKQDGLNPKVNLIGESADATLTINTDISNSDPNYSTAIESWGGALTIGGQGTINLNPGYSGDKGFAGAMGISASPFTITDDVKVNIKSQIANPETTSTEFGVLGTYGSAVLAGNSQLDIDLMGVTGGHAIGMYSRENITVTEQASLKVKADSPNTAPVGVRADKDTVFSSAKDADIQAPGGRVWYAGKVATFEGPGDVNGEGNPELSLQAAGDVTMAKGYGVFAPESGKVNNPGVINADGERVNEWQLSILKPLYELVETSPAQAVESPMKGEEYAKQGIRHEYSAPETVTVNGKTWQVGIDASTGQLTVTPAADAVKGDRAEIPVTVTYYQADTKVKTREAIAPVVISEATVAPQPPTVQDMKDVPEGSWQEVVIPSYGPGEDGTPNPLDGVFKYDVTYVNNDGEPFNPDDPVSRGKKAVVTVSLTDKGKESYTSLKCPEGAACEVNGDGNVVFTVDLAFKPKPESPDEPGEPGPSEEPRGGAEPSKKPSATSKAQHGHSGLAKTGSADMTLLGASALLLLAGGYLLKRRHM</sequence>
<evidence type="ECO:0000259" key="3">
    <source>
        <dbReference type="Pfam" id="PF18957"/>
    </source>
</evidence>
<feature type="transmembrane region" description="Helical" evidence="2">
    <location>
        <begin position="623"/>
        <end position="640"/>
    </location>
</feature>
<name>A0A2I1I4L3_9ACTO</name>
<feature type="region of interest" description="Disordered" evidence="1">
    <location>
        <begin position="574"/>
        <end position="618"/>
    </location>
</feature>